<gene>
    <name evidence="6" type="ORF">O3G_MSEX010958</name>
</gene>
<evidence type="ECO:0000256" key="3">
    <source>
        <dbReference type="ARBA" id="ARBA00022679"/>
    </source>
</evidence>
<protein>
    <recommendedName>
        <fullName evidence="5">UDP-glucuronosyltransferase</fullName>
        <ecNumber evidence="5">2.4.1.17</ecNumber>
    </recommendedName>
</protein>
<dbReference type="CDD" id="cd03784">
    <property type="entry name" value="GT1_Gtf-like"/>
    <property type="match status" value="1"/>
</dbReference>
<comment type="caution">
    <text evidence="6">The sequence shown here is derived from an EMBL/GenBank/DDBJ whole genome shotgun (WGS) entry which is preliminary data.</text>
</comment>
<dbReference type="EC" id="2.4.1.17" evidence="5"/>
<dbReference type="InterPro" id="IPR035595">
    <property type="entry name" value="UDP_glycos_trans_CS"/>
</dbReference>
<name>A0A922CUG4_MANSE</name>
<keyword evidence="3 4" id="KW-0808">Transferase</keyword>
<comment type="subcellular location">
    <subcellularLocation>
        <location evidence="5">Membrane</location>
        <topology evidence="5">Single-pass membrane protein</topology>
    </subcellularLocation>
</comment>
<dbReference type="PROSITE" id="PS00375">
    <property type="entry name" value="UDPGT"/>
    <property type="match status" value="1"/>
</dbReference>
<accession>A0A922CUG4</accession>
<feature type="signal peptide" evidence="5">
    <location>
        <begin position="1"/>
        <end position="20"/>
    </location>
</feature>
<dbReference type="Pfam" id="PF00201">
    <property type="entry name" value="UDPGT"/>
    <property type="match status" value="1"/>
</dbReference>
<dbReference type="GO" id="GO:0016020">
    <property type="term" value="C:membrane"/>
    <property type="evidence" value="ECO:0007669"/>
    <property type="project" value="UniProtKB-SubCell"/>
</dbReference>
<evidence type="ECO:0000313" key="7">
    <source>
        <dbReference type="Proteomes" id="UP000791440"/>
    </source>
</evidence>
<keyword evidence="5" id="KW-1133">Transmembrane helix</keyword>
<evidence type="ECO:0000256" key="2">
    <source>
        <dbReference type="ARBA" id="ARBA00022676"/>
    </source>
</evidence>
<dbReference type="OrthoDB" id="5835829at2759"/>
<dbReference type="SUPFAM" id="SSF53756">
    <property type="entry name" value="UDP-Glycosyltransferase/glycogen phosphorylase"/>
    <property type="match status" value="1"/>
</dbReference>
<dbReference type="InterPro" id="IPR002213">
    <property type="entry name" value="UDP_glucos_trans"/>
</dbReference>
<reference evidence="6" key="1">
    <citation type="journal article" date="2016" name="Insect Biochem. Mol. Biol.">
        <title>Multifaceted biological insights from a draft genome sequence of the tobacco hornworm moth, Manduca sexta.</title>
        <authorList>
            <person name="Kanost M.R."/>
            <person name="Arrese E.L."/>
            <person name="Cao X."/>
            <person name="Chen Y.R."/>
            <person name="Chellapilla S."/>
            <person name="Goldsmith M.R."/>
            <person name="Grosse-Wilde E."/>
            <person name="Heckel D.G."/>
            <person name="Herndon N."/>
            <person name="Jiang H."/>
            <person name="Papanicolaou A."/>
            <person name="Qu J."/>
            <person name="Soulages J.L."/>
            <person name="Vogel H."/>
            <person name="Walters J."/>
            <person name="Waterhouse R.M."/>
            <person name="Ahn S.J."/>
            <person name="Almeida F.C."/>
            <person name="An C."/>
            <person name="Aqrawi P."/>
            <person name="Bretschneider A."/>
            <person name="Bryant W.B."/>
            <person name="Bucks S."/>
            <person name="Chao H."/>
            <person name="Chevignon G."/>
            <person name="Christen J.M."/>
            <person name="Clarke D.F."/>
            <person name="Dittmer N.T."/>
            <person name="Ferguson L.C.F."/>
            <person name="Garavelou S."/>
            <person name="Gordon K.H.J."/>
            <person name="Gunaratna R.T."/>
            <person name="Han Y."/>
            <person name="Hauser F."/>
            <person name="He Y."/>
            <person name="Heidel-Fischer H."/>
            <person name="Hirsh A."/>
            <person name="Hu Y."/>
            <person name="Jiang H."/>
            <person name="Kalra D."/>
            <person name="Klinner C."/>
            <person name="Konig C."/>
            <person name="Kovar C."/>
            <person name="Kroll A.R."/>
            <person name="Kuwar S.S."/>
            <person name="Lee S.L."/>
            <person name="Lehman R."/>
            <person name="Li K."/>
            <person name="Li Z."/>
            <person name="Liang H."/>
            <person name="Lovelace S."/>
            <person name="Lu Z."/>
            <person name="Mansfield J.H."/>
            <person name="McCulloch K.J."/>
            <person name="Mathew T."/>
            <person name="Morton B."/>
            <person name="Muzny D.M."/>
            <person name="Neunemann D."/>
            <person name="Ongeri F."/>
            <person name="Pauchet Y."/>
            <person name="Pu L.L."/>
            <person name="Pyrousis I."/>
            <person name="Rao X.J."/>
            <person name="Redding A."/>
            <person name="Roesel C."/>
            <person name="Sanchez-Gracia A."/>
            <person name="Schaack S."/>
            <person name="Shukla A."/>
            <person name="Tetreau G."/>
            <person name="Wang Y."/>
            <person name="Xiong G.H."/>
            <person name="Traut W."/>
            <person name="Walsh T.K."/>
            <person name="Worley K.C."/>
            <person name="Wu D."/>
            <person name="Wu W."/>
            <person name="Wu Y.Q."/>
            <person name="Zhang X."/>
            <person name="Zou Z."/>
            <person name="Zucker H."/>
            <person name="Briscoe A.D."/>
            <person name="Burmester T."/>
            <person name="Clem R.J."/>
            <person name="Feyereisen R."/>
            <person name="Grimmelikhuijzen C.J.P."/>
            <person name="Hamodrakas S.J."/>
            <person name="Hansson B.S."/>
            <person name="Huguet E."/>
            <person name="Jermiin L.S."/>
            <person name="Lan Q."/>
            <person name="Lehman H.K."/>
            <person name="Lorenzen M."/>
            <person name="Merzendorfer H."/>
            <person name="Michalopoulos I."/>
            <person name="Morton D.B."/>
            <person name="Muthukrishnan S."/>
            <person name="Oakeshott J.G."/>
            <person name="Palmer W."/>
            <person name="Park Y."/>
            <person name="Passarelli A.L."/>
            <person name="Rozas J."/>
            <person name="Schwartz L.M."/>
            <person name="Smith W."/>
            <person name="Southgate A."/>
            <person name="Vilcinskas A."/>
            <person name="Vogt R."/>
            <person name="Wang P."/>
            <person name="Werren J."/>
            <person name="Yu X.Q."/>
            <person name="Zhou J.J."/>
            <person name="Brown S.J."/>
            <person name="Scherer S.E."/>
            <person name="Richards S."/>
            <person name="Blissard G.W."/>
        </authorList>
    </citation>
    <scope>NUCLEOTIDE SEQUENCE</scope>
</reference>
<keyword evidence="5" id="KW-0812">Transmembrane</keyword>
<dbReference type="GO" id="GO:0015020">
    <property type="term" value="F:glucuronosyltransferase activity"/>
    <property type="evidence" value="ECO:0007669"/>
    <property type="project" value="UniProtKB-EC"/>
</dbReference>
<dbReference type="Gene3D" id="3.40.50.2000">
    <property type="entry name" value="Glycogen Phosphorylase B"/>
    <property type="match status" value="2"/>
</dbReference>
<dbReference type="FunFam" id="3.40.50.2000:FF:000050">
    <property type="entry name" value="UDP-glucuronosyltransferase"/>
    <property type="match status" value="1"/>
</dbReference>
<evidence type="ECO:0000256" key="1">
    <source>
        <dbReference type="ARBA" id="ARBA00009995"/>
    </source>
</evidence>
<evidence type="ECO:0000256" key="4">
    <source>
        <dbReference type="RuleBase" id="RU003718"/>
    </source>
</evidence>
<comment type="catalytic activity">
    <reaction evidence="5">
        <text>glucuronate acceptor + UDP-alpha-D-glucuronate = acceptor beta-D-glucuronoside + UDP + H(+)</text>
        <dbReference type="Rhea" id="RHEA:21032"/>
        <dbReference type="ChEBI" id="CHEBI:15378"/>
        <dbReference type="ChEBI" id="CHEBI:58052"/>
        <dbReference type="ChEBI" id="CHEBI:58223"/>
        <dbReference type="ChEBI" id="CHEBI:132367"/>
        <dbReference type="ChEBI" id="CHEBI:132368"/>
        <dbReference type="EC" id="2.4.1.17"/>
    </reaction>
</comment>
<evidence type="ECO:0000313" key="6">
    <source>
        <dbReference type="EMBL" id="KAG6458616.1"/>
    </source>
</evidence>
<dbReference type="InterPro" id="IPR050271">
    <property type="entry name" value="UDP-glycosyltransferase"/>
</dbReference>
<keyword evidence="5" id="KW-0472">Membrane</keyword>
<keyword evidence="7" id="KW-1185">Reference proteome</keyword>
<organism evidence="6 7">
    <name type="scientific">Manduca sexta</name>
    <name type="common">Tobacco hawkmoth</name>
    <name type="synonym">Tobacco hornworm</name>
    <dbReference type="NCBI Taxonomy" id="7130"/>
    <lineage>
        <taxon>Eukaryota</taxon>
        <taxon>Metazoa</taxon>
        <taxon>Ecdysozoa</taxon>
        <taxon>Arthropoda</taxon>
        <taxon>Hexapoda</taxon>
        <taxon>Insecta</taxon>
        <taxon>Pterygota</taxon>
        <taxon>Neoptera</taxon>
        <taxon>Endopterygota</taxon>
        <taxon>Lepidoptera</taxon>
        <taxon>Glossata</taxon>
        <taxon>Ditrysia</taxon>
        <taxon>Bombycoidea</taxon>
        <taxon>Sphingidae</taxon>
        <taxon>Sphinginae</taxon>
        <taxon>Sphingini</taxon>
        <taxon>Manduca</taxon>
    </lineage>
</organism>
<reference evidence="6" key="2">
    <citation type="submission" date="2020-12" db="EMBL/GenBank/DDBJ databases">
        <authorList>
            <person name="Kanost M."/>
        </authorList>
    </citation>
    <scope>NUCLEOTIDE SEQUENCE</scope>
</reference>
<dbReference type="PANTHER" id="PTHR48043">
    <property type="entry name" value="EG:EG0003.4 PROTEIN-RELATED"/>
    <property type="match status" value="1"/>
</dbReference>
<evidence type="ECO:0000256" key="5">
    <source>
        <dbReference type="RuleBase" id="RU362059"/>
    </source>
</evidence>
<keyword evidence="2 4" id="KW-0328">Glycosyltransferase</keyword>
<dbReference type="PANTHER" id="PTHR48043:SF159">
    <property type="entry name" value="EG:EG0003.4 PROTEIN-RELATED"/>
    <property type="match status" value="1"/>
</dbReference>
<feature type="chain" id="PRO_5038162416" description="UDP-glucuronosyltransferase" evidence="5">
    <location>
        <begin position="21"/>
        <end position="521"/>
    </location>
</feature>
<proteinExistence type="inferred from homology"/>
<keyword evidence="5" id="KW-0732">Signal</keyword>
<dbReference type="Proteomes" id="UP000791440">
    <property type="component" value="Unassembled WGS sequence"/>
</dbReference>
<sequence>MTRSTWLLLGLLAASQFCNAYRILVVFPLPGKSHSFLGFGLVNHLLKAGHDVTFVTPILEKSPHPKLHQIDISRNSDYLPKNTYNLISILNKESIVNDPNHIITSMNLMLRATYRNENVQKLLNDVDQKFDLVIVEWLYSELGAGIAEIVQAPLIWVSSIEPHWIIMALIDEALNPAYHGDALTETIPPFNFWQRTEQLWIQLKTLYYMHMYHDVHQSAIYDEVVAPLIRKRGRVPPTFQEVKYNASLVLGNSHVSLGMATRLPQSYKAVGGYHINEEVKPLPEDLQKIMDNAKKGVIYFSMGSNLNSKDMPESLKKSLLDMFGKLEQTVFWKFEEGFPKVPKNVHILKWAPQASILAHPNCVLFITHGGLLSTTETIHYGVPIIGIPVFADQFVNVNRAVGKGIAKKVDFSFTMAEDLRENIVEMTSNPKYREKVKELSFIYHDRPVRPGAELVHWVEHVIQTKGAPHLRSPAINVPWYQKMYLDLAVVVVILVILSILALKRVYCLIFPKNVMGDKKYK</sequence>
<feature type="transmembrane region" description="Helical" evidence="5">
    <location>
        <begin position="483"/>
        <end position="502"/>
    </location>
</feature>
<dbReference type="AlphaFoldDB" id="A0A922CUG4"/>
<dbReference type="EMBL" id="JH668589">
    <property type="protein sequence ID" value="KAG6458616.1"/>
    <property type="molecule type" value="Genomic_DNA"/>
</dbReference>
<comment type="similarity">
    <text evidence="1 4">Belongs to the UDP-glycosyltransferase family.</text>
</comment>